<reference evidence="2 3" key="1">
    <citation type="journal article" date="2014" name="Genome Announc.">
        <title>Comparative Genome Analysis of Two Isolates of the Fish Pathogen Piscirickettsia salmonis from Different Hosts Reveals Major Differences in Virulence-Associated Secretion Systems.</title>
        <authorList>
            <person name="Bohle H."/>
            <person name="Henriquez P."/>
            <person name="Grothusen H."/>
            <person name="Navas E."/>
            <person name="Sandoval A."/>
            <person name="Bustamante F."/>
            <person name="Bustos P."/>
            <person name="Mancilla M."/>
        </authorList>
    </citation>
    <scope>NUCLEOTIDE SEQUENCE [LARGE SCALE GENOMIC DNA]</scope>
    <source>
        <strain evidence="3">B1-32597</strain>
    </source>
</reference>
<dbReference type="Pfam" id="PF08668">
    <property type="entry name" value="HDOD"/>
    <property type="match status" value="1"/>
</dbReference>
<dbReference type="Proteomes" id="UP000029558">
    <property type="component" value="Chromosome"/>
</dbReference>
<dbReference type="AlphaFoldDB" id="A0A1L6TG68"/>
<sequence>MANNQAHSPLRGFTIPPQPHIVTAIKEAGDDLDKISRLINQDPSIAANVLKTVNSAAFGVKTKTRLSHFDF</sequence>
<name>A0A1L6TG68_PISSA</name>
<protein>
    <submittedName>
        <fullName evidence="2">Signal transduction protein</fullName>
    </submittedName>
</protein>
<accession>A0A1L6TG68</accession>
<dbReference type="SUPFAM" id="SSF109604">
    <property type="entry name" value="HD-domain/PDEase-like"/>
    <property type="match status" value="1"/>
</dbReference>
<dbReference type="EMBL" id="CP012508">
    <property type="protein sequence ID" value="ALB21342.1"/>
    <property type="molecule type" value="Genomic_DNA"/>
</dbReference>
<evidence type="ECO:0000313" key="3">
    <source>
        <dbReference type="Proteomes" id="UP000029558"/>
    </source>
</evidence>
<dbReference type="RefSeq" id="WP_017376139.1">
    <property type="nucleotide sequence ID" value="NZ_CP013781.1"/>
</dbReference>
<dbReference type="Gene3D" id="1.10.3210.10">
    <property type="entry name" value="Hypothetical protein af1432"/>
    <property type="match status" value="1"/>
</dbReference>
<organism evidence="2 3">
    <name type="scientific">Piscirickettsia salmonis</name>
    <dbReference type="NCBI Taxonomy" id="1238"/>
    <lineage>
        <taxon>Bacteria</taxon>
        <taxon>Pseudomonadati</taxon>
        <taxon>Pseudomonadota</taxon>
        <taxon>Gammaproteobacteria</taxon>
        <taxon>Thiotrichales</taxon>
        <taxon>Piscirickettsiaceae</taxon>
        <taxon>Piscirickettsia</taxon>
    </lineage>
</organism>
<dbReference type="InterPro" id="IPR013976">
    <property type="entry name" value="HDOD"/>
</dbReference>
<feature type="domain" description="HDOD" evidence="1">
    <location>
        <begin position="17"/>
        <end position="63"/>
    </location>
</feature>
<evidence type="ECO:0000313" key="2">
    <source>
        <dbReference type="EMBL" id="ALB21342.1"/>
    </source>
</evidence>
<evidence type="ECO:0000259" key="1">
    <source>
        <dbReference type="Pfam" id="PF08668"/>
    </source>
</evidence>
<proteinExistence type="predicted"/>
<gene>
    <name evidence="2" type="ORF">KU39_156</name>
</gene>